<proteinExistence type="predicted"/>
<accession>A0A238KT83</accession>
<name>A0A238KT83_9RHOB</name>
<dbReference type="SUPFAM" id="SSF159501">
    <property type="entry name" value="EreA/ChaN-like"/>
    <property type="match status" value="1"/>
</dbReference>
<evidence type="ECO:0000313" key="3">
    <source>
        <dbReference type="Proteomes" id="UP000220836"/>
    </source>
</evidence>
<gene>
    <name evidence="2" type="ORF">PEV8663_03014</name>
</gene>
<feature type="domain" description="Haem-binding uptake Tiki superfamily ChaN" evidence="1">
    <location>
        <begin position="11"/>
        <end position="205"/>
    </location>
</feature>
<dbReference type="AlphaFoldDB" id="A0A238KT83"/>
<evidence type="ECO:0000259" key="1">
    <source>
        <dbReference type="Pfam" id="PF04187"/>
    </source>
</evidence>
<dbReference type="Proteomes" id="UP000220836">
    <property type="component" value="Unassembled WGS sequence"/>
</dbReference>
<protein>
    <recommendedName>
        <fullName evidence="1">Haem-binding uptake Tiki superfamily ChaN domain-containing protein</fullName>
    </recommendedName>
</protein>
<organism evidence="2 3">
    <name type="scientific">Pelagimonas varians</name>
    <dbReference type="NCBI Taxonomy" id="696760"/>
    <lineage>
        <taxon>Bacteria</taxon>
        <taxon>Pseudomonadati</taxon>
        <taxon>Pseudomonadota</taxon>
        <taxon>Alphaproteobacteria</taxon>
        <taxon>Rhodobacterales</taxon>
        <taxon>Roseobacteraceae</taxon>
        <taxon>Pelagimonas</taxon>
    </lineage>
</organism>
<dbReference type="CDD" id="cd14727">
    <property type="entry name" value="ChanN-like"/>
    <property type="match status" value="1"/>
</dbReference>
<sequence>MALALLACPAAVMAQDVHFLGETHDNPGHHARQAERVFALQPKALVFEMLTAEQAALVEPDLLGDQSALQAALRWDDSGWPDFGMYYPIFTAVPTAQIFGAAVPREDARRLMSEPVEAVFGVDSGRFGLDQPLPSDQQIAREAMQLAAHCDALPAEMLPMMVNMQRLRDAALARSIIAAIEDTGGPVAVITGNGHARKDWGAPAILAISMPDLTVTALGQGEEGGGAPDGLFDEIAYSPPTPREDPCAAFQ</sequence>
<dbReference type="EMBL" id="FXYH01000011">
    <property type="protein sequence ID" value="SMX45342.1"/>
    <property type="molecule type" value="Genomic_DNA"/>
</dbReference>
<dbReference type="Gene3D" id="3.40.50.11550">
    <property type="match status" value="2"/>
</dbReference>
<dbReference type="InterPro" id="IPR007314">
    <property type="entry name" value="Cofac_haem-bd_dom"/>
</dbReference>
<dbReference type="Pfam" id="PF04187">
    <property type="entry name" value="Cofac_haem_bdg"/>
    <property type="match status" value="1"/>
</dbReference>
<reference evidence="2 3" key="1">
    <citation type="submission" date="2017-05" db="EMBL/GenBank/DDBJ databases">
        <authorList>
            <person name="Song R."/>
            <person name="Chenine A.L."/>
            <person name="Ruprecht R.M."/>
        </authorList>
    </citation>
    <scope>NUCLEOTIDE SEQUENCE [LARGE SCALE GENOMIC DNA]</scope>
    <source>
        <strain evidence="2 3">CECT 8663</strain>
    </source>
</reference>
<evidence type="ECO:0000313" key="2">
    <source>
        <dbReference type="EMBL" id="SMX45342.1"/>
    </source>
</evidence>
<keyword evidence="3" id="KW-1185">Reference proteome</keyword>